<evidence type="ECO:0000256" key="2">
    <source>
        <dbReference type="ARBA" id="ARBA00007165"/>
    </source>
</evidence>
<proteinExistence type="inferred from homology"/>
<dbReference type="PROSITE" id="PS50895">
    <property type="entry name" value="SURF1"/>
    <property type="match status" value="1"/>
</dbReference>
<dbReference type="InterPro" id="IPR002994">
    <property type="entry name" value="Surf1/Shy1"/>
</dbReference>
<sequence>MTFKPLPILTICSVLVLGLLLWLGQWQWQRAGWKAELISEFHQQESRGIRDLDTALCADNDESVRSRVQSSNAVSPEWLRVFGQSTDGRPGWRIFTAIEQPDCIEGAILAESAFEDYNGKIELIDTFRIAPVSENKTAFSNENSPETNEWYWFDLEAMEDSLFVTKPNFLNTDIVLLASNGLPADLTQTPPSKHIGYSLTWYGMAIALFVLYLAFHIRAGRLSFGKKDS</sequence>
<dbReference type="KEGG" id="hba:Hbal_1030"/>
<reference evidence="8" key="1">
    <citation type="journal article" date="2011" name="J. Bacteriol.">
        <title>Genome sequences of eight morphologically diverse alphaproteobacteria.</title>
        <authorList>
            <consortium name="US DOE Joint Genome Institute"/>
            <person name="Brown P.J."/>
            <person name="Kysela D.T."/>
            <person name="Buechlein A."/>
            <person name="Hemmerich C."/>
            <person name="Brun Y.V."/>
        </authorList>
    </citation>
    <scope>NUCLEOTIDE SEQUENCE [LARGE SCALE GENOMIC DNA]</scope>
    <source>
        <strain evidence="8">ATCC 49814 / DSM 5838 / IFAM 1418</strain>
    </source>
</reference>
<evidence type="ECO:0000256" key="4">
    <source>
        <dbReference type="ARBA" id="ARBA00022989"/>
    </source>
</evidence>
<dbReference type="PANTHER" id="PTHR23427">
    <property type="entry name" value="SURFEIT LOCUS PROTEIN"/>
    <property type="match status" value="1"/>
</dbReference>
<name>C6XR92_HIRBI</name>
<evidence type="ECO:0000256" key="1">
    <source>
        <dbReference type="ARBA" id="ARBA00004370"/>
    </source>
</evidence>
<organism evidence="7 8">
    <name type="scientific">Hirschia baltica (strain ATCC 49814 / DSM 5838 / IFAM 1418)</name>
    <dbReference type="NCBI Taxonomy" id="582402"/>
    <lineage>
        <taxon>Bacteria</taxon>
        <taxon>Pseudomonadati</taxon>
        <taxon>Pseudomonadota</taxon>
        <taxon>Alphaproteobacteria</taxon>
        <taxon>Hyphomonadales</taxon>
        <taxon>Hyphomonadaceae</taxon>
        <taxon>Hirschia</taxon>
    </lineage>
</organism>
<evidence type="ECO:0000256" key="5">
    <source>
        <dbReference type="ARBA" id="ARBA00023136"/>
    </source>
</evidence>
<evidence type="ECO:0000313" key="8">
    <source>
        <dbReference type="Proteomes" id="UP000002745"/>
    </source>
</evidence>
<dbReference type="HOGENOM" id="CLU_047737_4_1_5"/>
<keyword evidence="3 6" id="KW-0812">Transmembrane</keyword>
<dbReference type="GO" id="GO:0005886">
    <property type="term" value="C:plasma membrane"/>
    <property type="evidence" value="ECO:0007669"/>
    <property type="project" value="UniProtKB-SubCell"/>
</dbReference>
<evidence type="ECO:0000256" key="3">
    <source>
        <dbReference type="ARBA" id="ARBA00022692"/>
    </source>
</evidence>
<dbReference type="InterPro" id="IPR045214">
    <property type="entry name" value="Surf1/Surf4"/>
</dbReference>
<feature type="transmembrane region" description="Helical" evidence="6">
    <location>
        <begin position="6"/>
        <end position="24"/>
    </location>
</feature>
<dbReference type="OrthoDB" id="6079986at2"/>
<dbReference type="EMBL" id="CP001678">
    <property type="protein sequence ID" value="ACT58724.1"/>
    <property type="molecule type" value="Genomic_DNA"/>
</dbReference>
<dbReference type="STRING" id="582402.Hbal_1030"/>
<keyword evidence="6" id="KW-1003">Cell membrane</keyword>
<dbReference type="RefSeq" id="WP_015826874.1">
    <property type="nucleotide sequence ID" value="NC_012982.1"/>
</dbReference>
<comment type="subcellular location">
    <subcellularLocation>
        <location evidence="6">Cell membrane</location>
        <topology evidence="6">Multi-pass membrane protein</topology>
    </subcellularLocation>
    <subcellularLocation>
        <location evidence="1">Membrane</location>
    </subcellularLocation>
</comment>
<accession>C6XR92</accession>
<dbReference type="Pfam" id="PF02104">
    <property type="entry name" value="SURF1"/>
    <property type="match status" value="1"/>
</dbReference>
<protein>
    <recommendedName>
        <fullName evidence="6">SURF1-like protein</fullName>
    </recommendedName>
</protein>
<dbReference type="PANTHER" id="PTHR23427:SF2">
    <property type="entry name" value="SURFEIT LOCUS PROTEIN 1"/>
    <property type="match status" value="1"/>
</dbReference>
<keyword evidence="8" id="KW-1185">Reference proteome</keyword>
<evidence type="ECO:0000256" key="6">
    <source>
        <dbReference type="RuleBase" id="RU363076"/>
    </source>
</evidence>
<dbReference type="Proteomes" id="UP000002745">
    <property type="component" value="Chromosome"/>
</dbReference>
<evidence type="ECO:0000313" key="7">
    <source>
        <dbReference type="EMBL" id="ACT58724.1"/>
    </source>
</evidence>
<dbReference type="AlphaFoldDB" id="C6XR92"/>
<keyword evidence="5 6" id="KW-0472">Membrane</keyword>
<comment type="similarity">
    <text evidence="2 6">Belongs to the SURF1 family.</text>
</comment>
<keyword evidence="4 6" id="KW-1133">Transmembrane helix</keyword>
<gene>
    <name evidence="7" type="ordered locus">Hbal_1030</name>
</gene>
<feature type="transmembrane region" description="Helical" evidence="6">
    <location>
        <begin position="199"/>
        <end position="219"/>
    </location>
</feature>
<dbReference type="eggNOG" id="COG3346">
    <property type="taxonomic scope" value="Bacteria"/>
</dbReference>